<gene>
    <name evidence="5" type="ORF">Plil01_000488000</name>
</gene>
<evidence type="ECO:0000313" key="5">
    <source>
        <dbReference type="EMBL" id="GMF14676.1"/>
    </source>
</evidence>
<keyword evidence="2" id="KW-0812">Transmembrane</keyword>
<evidence type="ECO:0000256" key="2">
    <source>
        <dbReference type="ARBA" id="ARBA00022692"/>
    </source>
</evidence>
<sequence>MNDWETSKYHPKLSESQIKSIAGGTDRASYNKWKEEYEPKEIKEKKERTKKDDDFTVPYYPKFCIYYEKGELPPIFHCKNTETYLGVISMKIEVITMERLYKFIKNNIAYILQVIPPIKQLDIMFDINNAIELDDDGPIETGNTEFDTDSIITVQLSDVIYHYRDDTTFGKVDFMPYDAKTGAYNSQLNTFDWNSNELKLFKDHIKHIWCDGRDDLTNQIMKLFAWYVQRPYEKSGACVVLEGEEGCGKNIAFKILKKHVIETRYCLETPKMKILTERFNSARENKIYFTLVERKVLASIQRRRGPNVAGTFGLLTVLNEAANVKQSSHEDQRRTQRLYYRADLYD</sequence>
<dbReference type="Proteomes" id="UP001165083">
    <property type="component" value="Unassembled WGS sequence"/>
</dbReference>
<dbReference type="EMBL" id="BSXW01000204">
    <property type="protein sequence ID" value="GMF14676.1"/>
    <property type="molecule type" value="Genomic_DNA"/>
</dbReference>
<dbReference type="OrthoDB" id="531329at2759"/>
<comment type="subcellular location">
    <subcellularLocation>
        <location evidence="1">Membrane</location>
        <topology evidence="1">Multi-pass membrane protein</topology>
    </subcellularLocation>
</comment>
<evidence type="ECO:0000256" key="4">
    <source>
        <dbReference type="ARBA" id="ARBA00023136"/>
    </source>
</evidence>
<keyword evidence="3" id="KW-1133">Transmembrane helix</keyword>
<dbReference type="AlphaFoldDB" id="A0A9W6TLM7"/>
<dbReference type="Pfam" id="PF00146">
    <property type="entry name" value="NADHdh"/>
    <property type="match status" value="1"/>
</dbReference>
<keyword evidence="6" id="KW-1185">Reference proteome</keyword>
<organism evidence="5 6">
    <name type="scientific">Phytophthora lilii</name>
    <dbReference type="NCBI Taxonomy" id="2077276"/>
    <lineage>
        <taxon>Eukaryota</taxon>
        <taxon>Sar</taxon>
        <taxon>Stramenopiles</taxon>
        <taxon>Oomycota</taxon>
        <taxon>Peronosporomycetes</taxon>
        <taxon>Peronosporales</taxon>
        <taxon>Peronosporaceae</taxon>
        <taxon>Phytophthora</taxon>
    </lineage>
</organism>
<reference evidence="5" key="1">
    <citation type="submission" date="2023-04" db="EMBL/GenBank/DDBJ databases">
        <title>Phytophthora lilii NBRC 32176.</title>
        <authorList>
            <person name="Ichikawa N."/>
            <person name="Sato H."/>
            <person name="Tonouchi N."/>
        </authorList>
    </citation>
    <scope>NUCLEOTIDE SEQUENCE</scope>
    <source>
        <strain evidence="5">NBRC 32176</strain>
    </source>
</reference>
<proteinExistence type="predicted"/>
<dbReference type="GO" id="GO:0016020">
    <property type="term" value="C:membrane"/>
    <property type="evidence" value="ECO:0007669"/>
    <property type="project" value="UniProtKB-SubCell"/>
</dbReference>
<dbReference type="InterPro" id="IPR001694">
    <property type="entry name" value="NADH_UbQ_OxRdtase_su1/FPO"/>
</dbReference>
<comment type="caution">
    <text evidence="5">The sequence shown here is derived from an EMBL/GenBank/DDBJ whole genome shotgun (WGS) entry which is preliminary data.</text>
</comment>
<accession>A0A9W6TLM7</accession>
<protein>
    <submittedName>
        <fullName evidence="5">Unnamed protein product</fullName>
    </submittedName>
</protein>
<evidence type="ECO:0000313" key="6">
    <source>
        <dbReference type="Proteomes" id="UP001165083"/>
    </source>
</evidence>
<name>A0A9W6TLM7_9STRA</name>
<evidence type="ECO:0000256" key="1">
    <source>
        <dbReference type="ARBA" id="ARBA00004141"/>
    </source>
</evidence>
<keyword evidence="4" id="KW-0472">Membrane</keyword>
<evidence type="ECO:0000256" key="3">
    <source>
        <dbReference type="ARBA" id="ARBA00022989"/>
    </source>
</evidence>